<comment type="caution">
    <text evidence="1">The sequence shown here is derived from an EMBL/GenBank/DDBJ whole genome shotgun (WGS) entry which is preliminary data.</text>
</comment>
<accession>A0A0F9SE43</accession>
<protein>
    <submittedName>
        <fullName evidence="1">Uncharacterized protein</fullName>
    </submittedName>
</protein>
<reference evidence="1" key="1">
    <citation type="journal article" date="2015" name="Nature">
        <title>Complex archaea that bridge the gap between prokaryotes and eukaryotes.</title>
        <authorList>
            <person name="Spang A."/>
            <person name="Saw J.H."/>
            <person name="Jorgensen S.L."/>
            <person name="Zaremba-Niedzwiedzka K."/>
            <person name="Martijn J."/>
            <person name="Lind A.E."/>
            <person name="van Eijk R."/>
            <person name="Schleper C."/>
            <person name="Guy L."/>
            <person name="Ettema T.J."/>
        </authorList>
    </citation>
    <scope>NUCLEOTIDE SEQUENCE</scope>
</reference>
<evidence type="ECO:0000313" key="1">
    <source>
        <dbReference type="EMBL" id="KKN60582.1"/>
    </source>
</evidence>
<organism evidence="1">
    <name type="scientific">marine sediment metagenome</name>
    <dbReference type="NCBI Taxonomy" id="412755"/>
    <lineage>
        <taxon>unclassified sequences</taxon>
        <taxon>metagenomes</taxon>
        <taxon>ecological metagenomes</taxon>
    </lineage>
</organism>
<dbReference type="EMBL" id="LAZR01000690">
    <property type="protein sequence ID" value="KKN60582.1"/>
    <property type="molecule type" value="Genomic_DNA"/>
</dbReference>
<sequence length="131" mass="15144">CVDEGYHNPFTESTEQKSECVAVQVHSGGDRSYKKKPVVEYVSENYDKDKILWLGTDKDFKVDYGVNHCGELSFVQALGAVSTSKSFVGFPSVLLYWALWHEMPCYVFTDHQGRDDLRIHDEWKKLLIYDK</sequence>
<feature type="non-terminal residue" evidence="1">
    <location>
        <position position="1"/>
    </location>
</feature>
<name>A0A0F9SE43_9ZZZZ</name>
<proteinExistence type="predicted"/>
<gene>
    <name evidence="1" type="ORF">LCGC14_0530220</name>
</gene>
<dbReference type="AlphaFoldDB" id="A0A0F9SE43"/>